<dbReference type="Pfam" id="PF07792">
    <property type="entry name" value="Afi1"/>
    <property type="match status" value="1"/>
</dbReference>
<evidence type="ECO:0000259" key="2">
    <source>
        <dbReference type="PROSITE" id="PS50211"/>
    </source>
</evidence>
<dbReference type="GO" id="GO:0051666">
    <property type="term" value="P:actin cortical patch localization"/>
    <property type="evidence" value="ECO:0007669"/>
    <property type="project" value="TreeGrafter"/>
</dbReference>
<dbReference type="OrthoDB" id="66409at2759"/>
<dbReference type="InterPro" id="IPR012860">
    <property type="entry name" value="Afi1_N"/>
</dbReference>
<feature type="compositionally biased region" description="Acidic residues" evidence="1">
    <location>
        <begin position="199"/>
        <end position="233"/>
    </location>
</feature>
<keyword evidence="4" id="KW-1185">Reference proteome</keyword>
<sequence>MATALPYVNRQNGMNNQSNGSLSNQRASLASFPSSRSPSQMSQTSRQARSPQLPVTDTDHTSDPSSKSKTPSLAPSSQHSSLSAPRRLGADARSSRKLKSQYPRGSADNHVEYILVASFDIDRGPVMEHQYPVAITGDENMLAELMLPDQAHARNQDWTIFFLHKDTSQEEEDAERQAKERRRQLRRRRRNRAAGVVTEADDGDVFDDDDDEDIEDDEDDDLDDESTDSEPEGGEGPPLIYVLNLVNTKHDKSVKRGAIVKAMAICTRHPFLHIYKPLLLLALEEYFKSPVPETLSMLYDAVNAMDLSLMPRLSILERHLLLASENRDLFVEKFEQMIQIRLVEDRADGLADGQVDDSRSPAKPQGISRAGTKAHVEGGSQALYSVPRDTHEFESKVMYKGIPIPIKVPTAVMPETVGDFSLIKLIQNFSETHAKSPQPFALHPHLTTNGSGTHPIIVLVNGLLTQKRIIFLGHNMPSGEVAEAVLAACALASGGLLRGFTRHAFPYTDLTKIDDLLNVPGFIAGVTNPTFEMHPEWWDILCDLPSGRIKISSKIEPAAVTEGLLYFQQQNPTLATIASGNTNNSQDLTGDGAFMADILKSIAIRHGERVIRAKWRDWVNKFTRIAAQFEESVYGASALYIGSEDQGMTLPGASGHGYVWSDDAAKNKELAGNVTRIEGWRNTRSYYSYIQDLAQVYTVRPLKGLDLAHMHDRLRMQRLSPTQSKDIYLTLSKYIHSYDEICLLLNVAPESHAGLFYLALGLFHQDREVRLKTSELLSRVAEHEAGQHWWKGLSRFEKLAYERIRREVDVEMRAKLEKEGLSPSIERRIS</sequence>
<feature type="region of interest" description="Disordered" evidence="1">
    <location>
        <begin position="1"/>
        <end position="104"/>
    </location>
</feature>
<dbReference type="KEGG" id="pchm:VFPPC_02597"/>
<dbReference type="Pfam" id="PF08616">
    <property type="entry name" value="SPA"/>
    <property type="match status" value="1"/>
</dbReference>
<evidence type="ECO:0000313" key="4">
    <source>
        <dbReference type="Proteomes" id="UP000078397"/>
    </source>
</evidence>
<gene>
    <name evidence="3" type="ORF">VFPPC_02597</name>
</gene>
<name>A0A179FYD8_METCM</name>
<reference evidence="3 4" key="1">
    <citation type="journal article" date="2016" name="PLoS Pathog.">
        <title>Biosynthesis of antibiotic leucinostatins in bio-control fungus Purpureocillium lilacinum and their inhibition on phytophthora revealed by genome mining.</title>
        <authorList>
            <person name="Wang G."/>
            <person name="Liu Z."/>
            <person name="Lin R."/>
            <person name="Li E."/>
            <person name="Mao Z."/>
            <person name="Ling J."/>
            <person name="Yang Y."/>
            <person name="Yin W.B."/>
            <person name="Xie B."/>
        </authorList>
    </citation>
    <scope>NUCLEOTIDE SEQUENCE [LARGE SCALE GENOMIC DNA]</scope>
    <source>
        <strain evidence="3">170</strain>
    </source>
</reference>
<organism evidence="3 4">
    <name type="scientific">Pochonia chlamydosporia 170</name>
    <dbReference type="NCBI Taxonomy" id="1380566"/>
    <lineage>
        <taxon>Eukaryota</taxon>
        <taxon>Fungi</taxon>
        <taxon>Dikarya</taxon>
        <taxon>Ascomycota</taxon>
        <taxon>Pezizomycotina</taxon>
        <taxon>Sordariomycetes</taxon>
        <taxon>Hypocreomycetidae</taxon>
        <taxon>Hypocreales</taxon>
        <taxon>Clavicipitaceae</taxon>
        <taxon>Pochonia</taxon>
    </lineage>
</organism>
<dbReference type="PROSITE" id="PS50211">
    <property type="entry name" value="DENN"/>
    <property type="match status" value="1"/>
</dbReference>
<evidence type="ECO:0000256" key="1">
    <source>
        <dbReference type="SAM" id="MobiDB-lite"/>
    </source>
</evidence>
<dbReference type="PANTHER" id="PTHR28245:SF1">
    <property type="entry name" value="ARF3-INTERACTING PROTEIN 1"/>
    <property type="match status" value="1"/>
</dbReference>
<dbReference type="EMBL" id="LSBJ02000002">
    <property type="protein sequence ID" value="OAQ70063.1"/>
    <property type="molecule type" value="Genomic_DNA"/>
</dbReference>
<dbReference type="PANTHER" id="PTHR28245">
    <property type="entry name" value="ARF3-INTERACTING PROTEIN 1"/>
    <property type="match status" value="1"/>
</dbReference>
<feature type="compositionally biased region" description="Polar residues" evidence="1">
    <location>
        <begin position="9"/>
        <end position="25"/>
    </location>
</feature>
<feature type="domain" description="UDENN" evidence="2">
    <location>
        <begin position="112"/>
        <end position="667"/>
    </location>
</feature>
<accession>A0A179FYD8</accession>
<comment type="caution">
    <text evidence="3">The sequence shown here is derived from an EMBL/GenBank/DDBJ whole genome shotgun (WGS) entry which is preliminary data.</text>
</comment>
<dbReference type="STRING" id="1380566.A0A179FYD8"/>
<feature type="region of interest" description="Disordered" evidence="1">
    <location>
        <begin position="351"/>
        <end position="372"/>
    </location>
</feature>
<feature type="region of interest" description="Disordered" evidence="1">
    <location>
        <begin position="168"/>
        <end position="239"/>
    </location>
</feature>
<feature type="compositionally biased region" description="Low complexity" evidence="1">
    <location>
        <begin position="26"/>
        <end position="47"/>
    </location>
</feature>
<dbReference type="AlphaFoldDB" id="A0A179FYD8"/>
<dbReference type="GeneID" id="28846214"/>
<feature type="compositionally biased region" description="Basic residues" evidence="1">
    <location>
        <begin position="179"/>
        <end position="192"/>
    </location>
</feature>
<feature type="compositionally biased region" description="Low complexity" evidence="1">
    <location>
        <begin position="63"/>
        <end position="85"/>
    </location>
</feature>
<dbReference type="GO" id="GO:0005886">
    <property type="term" value="C:plasma membrane"/>
    <property type="evidence" value="ECO:0007669"/>
    <property type="project" value="TreeGrafter"/>
</dbReference>
<dbReference type="Proteomes" id="UP000078397">
    <property type="component" value="Unassembled WGS sequence"/>
</dbReference>
<evidence type="ECO:0000313" key="3">
    <source>
        <dbReference type="EMBL" id="OAQ70063.1"/>
    </source>
</evidence>
<proteinExistence type="predicted"/>
<dbReference type="InterPro" id="IPR037516">
    <property type="entry name" value="Tripartite_DENN"/>
</dbReference>
<dbReference type="InterPro" id="IPR052809">
    <property type="entry name" value="Actin_polarity_regulatory"/>
</dbReference>
<dbReference type="RefSeq" id="XP_018146600.1">
    <property type="nucleotide sequence ID" value="XM_018282220.1"/>
</dbReference>
<protein>
    <submittedName>
        <fullName evidence="3">Protein mesA</fullName>
    </submittedName>
</protein>